<dbReference type="EMBL" id="KE651166">
    <property type="protein sequence ID" value="EEB05717.1"/>
    <property type="molecule type" value="Genomic_DNA"/>
</dbReference>
<dbReference type="GO" id="GO:0006508">
    <property type="term" value="P:proteolysis"/>
    <property type="evidence" value="ECO:0007669"/>
    <property type="project" value="UniProtKB-KW"/>
</dbReference>
<dbReference type="OMA" id="GHLSKTY"/>
<dbReference type="GO" id="GO:0005829">
    <property type="term" value="C:cytosol"/>
    <property type="evidence" value="ECO:0000318"/>
    <property type="project" value="GO_Central"/>
</dbReference>
<dbReference type="GO" id="GO:0016579">
    <property type="term" value="P:protein deubiquitination"/>
    <property type="evidence" value="ECO:0007669"/>
    <property type="project" value="InterPro"/>
</dbReference>
<evidence type="ECO:0000256" key="11">
    <source>
        <dbReference type="RuleBase" id="RU366025"/>
    </source>
</evidence>
<dbReference type="Pfam" id="PF02148">
    <property type="entry name" value="zf-UBP"/>
    <property type="match status" value="1"/>
</dbReference>
<evidence type="ECO:0000256" key="8">
    <source>
        <dbReference type="ARBA" id="ARBA00022807"/>
    </source>
</evidence>
<evidence type="ECO:0000256" key="2">
    <source>
        <dbReference type="ARBA" id="ARBA00009085"/>
    </source>
</evidence>
<name>B6JWG6_SCHJY</name>
<dbReference type="InterPro" id="IPR018200">
    <property type="entry name" value="USP_CS"/>
</dbReference>
<evidence type="ECO:0000256" key="12">
    <source>
        <dbReference type="SAM" id="MobiDB-lite"/>
    </source>
</evidence>
<evidence type="ECO:0000256" key="4">
    <source>
        <dbReference type="ARBA" id="ARBA00022723"/>
    </source>
</evidence>
<dbReference type="PROSITE" id="PS00973">
    <property type="entry name" value="USP_2"/>
    <property type="match status" value="1"/>
</dbReference>
<evidence type="ECO:0000313" key="15">
    <source>
        <dbReference type="EMBL" id="EEB05717.1"/>
    </source>
</evidence>
<sequence>MEDVIEQSLISLHLPADKHTPLEASAEERSEPVKVCPHLKKSVKLPSIKSNARVLRDPSKTLCVTCSKEGSRAVNYEDLMLCTFCGYLFCADNEKQHVQAHMKKNNKHCVAMNLVTRETYCSQCEMEVKCADKRNLVLRDVAQFIQSNITSDVGAKTVVLAPKSVKKKKKKALSKMTISVPKPNQCLHVLHPGLQNLGATCYFNSVMQVLTSSEYIHDAFSQHPFRPPTISGASLMEDCGSSMLHTFVNFLQVFYHANGSIPSYRPSCMFSEIQRRHPHFTESVQQDAHELFRVLLDELIQEELKENKRRLEERTQAQPSLGVKTQGALSTQLQKTRPECSLDTLAPPVASPFKTNEQCQHTFTFFDAPTTPIDVDCVTQRPVELPPVTDSTVPSEQTTVLGSLFSGNIVSVVMCSCCHNITRIREPIYDLSLPIMHDPPHIRRRDRFQQALKRGFSFGSKRSKNMPKIIVNPVEEESSLLPSFPVPNSSSSALEFDSPFGESLDTQSSLRLCSPNSQPGFLSEDSLPSMDSSFRGSTPTSERHLSSSLMQTFTDKTVLYVEPKSVHECLENFVHTEKLEGDNMFACEECYKLSKHRCRSPSEHEHELSSPDDSVSEKQPYVFRKAYKKIMLDVPLSRILVLHLKRFTHKASHNGKVVSKKLTQPIEFTPILDMNDFVLPEHQEPNGIMYRLTGIIVHAGTLDSGHYTCYVLSHKCVTRQTVDEPELKKDEPGMEERQWLYISDSTVKLVTWEEVSRAEAYMLFYERL</sequence>
<accession>B6JWG6</accession>
<dbReference type="PROSITE" id="PS50271">
    <property type="entry name" value="ZF_UBP"/>
    <property type="match status" value="1"/>
</dbReference>
<dbReference type="Gene3D" id="3.90.70.10">
    <property type="entry name" value="Cysteine proteinases"/>
    <property type="match status" value="1"/>
</dbReference>
<dbReference type="GO" id="GO:0008270">
    <property type="term" value="F:zinc ion binding"/>
    <property type="evidence" value="ECO:0007669"/>
    <property type="project" value="UniProtKB-KW"/>
</dbReference>
<evidence type="ECO:0000256" key="5">
    <source>
        <dbReference type="ARBA" id="ARBA00022771"/>
    </source>
</evidence>
<feature type="region of interest" description="Disordered" evidence="12">
    <location>
        <begin position="521"/>
        <end position="546"/>
    </location>
</feature>
<dbReference type="InterPro" id="IPR001607">
    <property type="entry name" value="Znf_UBP"/>
</dbReference>
<comment type="catalytic activity">
    <reaction evidence="1 11">
        <text>Thiol-dependent hydrolysis of ester, thioester, amide, peptide and isopeptide bonds formed by the C-terminal Gly of ubiquitin (a 76-residue protein attached to proteins as an intracellular targeting signal).</text>
        <dbReference type="EC" id="3.4.19.12"/>
    </reaction>
</comment>
<dbReference type="PROSITE" id="PS00972">
    <property type="entry name" value="USP_1"/>
    <property type="match status" value="1"/>
</dbReference>
<evidence type="ECO:0000256" key="7">
    <source>
        <dbReference type="ARBA" id="ARBA00022801"/>
    </source>
</evidence>
<dbReference type="AlphaFoldDB" id="B6JWG6"/>
<dbReference type="GeneID" id="7052158"/>
<dbReference type="GO" id="GO:0004843">
    <property type="term" value="F:cysteine-type deubiquitinase activity"/>
    <property type="evidence" value="ECO:0000318"/>
    <property type="project" value="GO_Central"/>
</dbReference>
<feature type="compositionally biased region" description="Polar residues" evidence="12">
    <location>
        <begin position="529"/>
        <end position="546"/>
    </location>
</feature>
<dbReference type="RefSeq" id="XP_002172010.1">
    <property type="nucleotide sequence ID" value="XM_002171974.1"/>
</dbReference>
<comment type="similarity">
    <text evidence="2 11">Belongs to the peptidase C19 family.</text>
</comment>
<dbReference type="Proteomes" id="UP000001744">
    <property type="component" value="Unassembled WGS sequence"/>
</dbReference>
<evidence type="ECO:0000313" key="16">
    <source>
        <dbReference type="JaponicusDB" id="SJAG_00742"/>
    </source>
</evidence>
<evidence type="ECO:0000259" key="13">
    <source>
        <dbReference type="PROSITE" id="PS50235"/>
    </source>
</evidence>
<evidence type="ECO:0000256" key="6">
    <source>
        <dbReference type="ARBA" id="ARBA00022786"/>
    </source>
</evidence>
<dbReference type="InterPro" id="IPR013083">
    <property type="entry name" value="Znf_RING/FYVE/PHD"/>
</dbReference>
<dbReference type="EC" id="3.4.19.12" evidence="11"/>
<feature type="domain" description="UBP-type" evidence="14">
    <location>
        <begin position="34"/>
        <end position="148"/>
    </location>
</feature>
<organism evidence="15 17">
    <name type="scientific">Schizosaccharomyces japonicus (strain yFS275 / FY16936)</name>
    <name type="common">Fission yeast</name>
    <dbReference type="NCBI Taxonomy" id="402676"/>
    <lineage>
        <taxon>Eukaryota</taxon>
        <taxon>Fungi</taxon>
        <taxon>Dikarya</taxon>
        <taxon>Ascomycota</taxon>
        <taxon>Taphrinomycotina</taxon>
        <taxon>Schizosaccharomycetes</taxon>
        <taxon>Schizosaccharomycetales</taxon>
        <taxon>Schizosaccharomycetaceae</taxon>
        <taxon>Schizosaccharomyces</taxon>
    </lineage>
</organism>
<dbReference type="PROSITE" id="PS50235">
    <property type="entry name" value="USP_3"/>
    <property type="match status" value="1"/>
</dbReference>
<dbReference type="eggNOG" id="KOG1873">
    <property type="taxonomic scope" value="Eukaryota"/>
</dbReference>
<keyword evidence="17" id="KW-1185">Reference proteome</keyword>
<protein>
    <recommendedName>
        <fullName evidence="11">Ubiquitin carboxyl-terminal hydrolase</fullName>
        <ecNumber evidence="11">3.4.19.12</ecNumber>
    </recommendedName>
</protein>
<dbReference type="SUPFAM" id="SSF54001">
    <property type="entry name" value="Cysteine proteinases"/>
    <property type="match status" value="1"/>
</dbReference>
<dbReference type="SUPFAM" id="SSF57850">
    <property type="entry name" value="RING/U-box"/>
    <property type="match status" value="1"/>
</dbReference>
<evidence type="ECO:0000256" key="3">
    <source>
        <dbReference type="ARBA" id="ARBA00022670"/>
    </source>
</evidence>
<keyword evidence="9" id="KW-0862">Zinc</keyword>
<dbReference type="InterPro" id="IPR038765">
    <property type="entry name" value="Papain-like_cys_pep_sf"/>
</dbReference>
<dbReference type="PANTHER" id="PTHR24006:SF888">
    <property type="entry name" value="UBIQUITIN CARBOXYL-TERMINAL HYDROLASE 30"/>
    <property type="match status" value="1"/>
</dbReference>
<proteinExistence type="inferred from homology"/>
<keyword evidence="3 11" id="KW-0645">Protease</keyword>
<dbReference type="Pfam" id="PF00443">
    <property type="entry name" value="UCH"/>
    <property type="match status" value="1"/>
</dbReference>
<evidence type="ECO:0000256" key="10">
    <source>
        <dbReference type="PROSITE-ProRule" id="PRU00502"/>
    </source>
</evidence>
<evidence type="ECO:0000313" key="17">
    <source>
        <dbReference type="Proteomes" id="UP000001744"/>
    </source>
</evidence>
<evidence type="ECO:0000259" key="14">
    <source>
        <dbReference type="PROSITE" id="PS50271"/>
    </source>
</evidence>
<keyword evidence="5 10" id="KW-0863">Zinc-finger</keyword>
<dbReference type="InterPro" id="IPR050164">
    <property type="entry name" value="Peptidase_C19"/>
</dbReference>
<feature type="domain" description="USP" evidence="13">
    <location>
        <begin position="192"/>
        <end position="768"/>
    </location>
</feature>
<gene>
    <name evidence="16" type="primary">ubp7</name>
    <name evidence="15" type="ORF">SJAG_00742</name>
</gene>
<reference evidence="15 17" key="1">
    <citation type="journal article" date="2011" name="Science">
        <title>Comparative functional genomics of the fission yeasts.</title>
        <authorList>
            <person name="Rhind N."/>
            <person name="Chen Z."/>
            <person name="Yassour M."/>
            <person name="Thompson D.A."/>
            <person name="Haas B.J."/>
            <person name="Habib N."/>
            <person name="Wapinski I."/>
            <person name="Roy S."/>
            <person name="Lin M.F."/>
            <person name="Heiman D.I."/>
            <person name="Young S.K."/>
            <person name="Furuya K."/>
            <person name="Guo Y."/>
            <person name="Pidoux A."/>
            <person name="Chen H.M."/>
            <person name="Robbertse B."/>
            <person name="Goldberg J.M."/>
            <person name="Aoki K."/>
            <person name="Bayne E.H."/>
            <person name="Berlin A.M."/>
            <person name="Desjardins C.A."/>
            <person name="Dobbs E."/>
            <person name="Dukaj L."/>
            <person name="Fan L."/>
            <person name="FitzGerald M.G."/>
            <person name="French C."/>
            <person name="Gujja S."/>
            <person name="Hansen K."/>
            <person name="Keifenheim D."/>
            <person name="Levin J.Z."/>
            <person name="Mosher R.A."/>
            <person name="Mueller C.A."/>
            <person name="Pfiffner J."/>
            <person name="Priest M."/>
            <person name="Russ C."/>
            <person name="Smialowska A."/>
            <person name="Swoboda P."/>
            <person name="Sykes S.M."/>
            <person name="Vaughn M."/>
            <person name="Vengrova S."/>
            <person name="Yoder R."/>
            <person name="Zeng Q."/>
            <person name="Allshire R."/>
            <person name="Baulcombe D."/>
            <person name="Birren B.W."/>
            <person name="Brown W."/>
            <person name="Ekwall K."/>
            <person name="Kellis M."/>
            <person name="Leatherwood J."/>
            <person name="Levin H."/>
            <person name="Margalit H."/>
            <person name="Martienssen R."/>
            <person name="Nieduszynski C.A."/>
            <person name="Spatafora J.W."/>
            <person name="Friedman N."/>
            <person name="Dalgaard J.Z."/>
            <person name="Baumann P."/>
            <person name="Niki H."/>
            <person name="Regev A."/>
            <person name="Nusbaum C."/>
        </authorList>
    </citation>
    <scope>NUCLEOTIDE SEQUENCE [LARGE SCALE GENOMIC DNA]</scope>
    <source>
        <strain evidence="17">yFS275 / FY16936</strain>
    </source>
</reference>
<keyword evidence="6 11" id="KW-0833">Ubl conjugation pathway</keyword>
<dbReference type="VEuPathDB" id="FungiDB:SJAG_00742"/>
<keyword evidence="7 11" id="KW-0378">Hydrolase</keyword>
<dbReference type="OrthoDB" id="361536at2759"/>
<dbReference type="STRING" id="402676.B6JWG6"/>
<dbReference type="GO" id="GO:0005634">
    <property type="term" value="C:nucleus"/>
    <property type="evidence" value="ECO:0000318"/>
    <property type="project" value="GO_Central"/>
</dbReference>
<keyword evidence="8 11" id="KW-0788">Thiol protease</keyword>
<evidence type="ECO:0000256" key="1">
    <source>
        <dbReference type="ARBA" id="ARBA00000707"/>
    </source>
</evidence>
<dbReference type="InterPro" id="IPR001394">
    <property type="entry name" value="Peptidase_C19_UCH"/>
</dbReference>
<dbReference type="PANTHER" id="PTHR24006">
    <property type="entry name" value="UBIQUITIN CARBOXYL-TERMINAL HYDROLASE"/>
    <property type="match status" value="1"/>
</dbReference>
<evidence type="ECO:0000256" key="9">
    <source>
        <dbReference type="ARBA" id="ARBA00022833"/>
    </source>
</evidence>
<dbReference type="Gene3D" id="3.30.40.10">
    <property type="entry name" value="Zinc/RING finger domain, C3HC4 (zinc finger)"/>
    <property type="match status" value="1"/>
</dbReference>
<dbReference type="HOGENOM" id="CLU_363755_0_0_1"/>
<dbReference type="InterPro" id="IPR028889">
    <property type="entry name" value="USP"/>
</dbReference>
<keyword evidence="4" id="KW-0479">Metal-binding</keyword>
<dbReference type="JaponicusDB" id="SJAG_00742">
    <property type="gene designation" value="ubp7"/>
</dbReference>
<dbReference type="GO" id="GO:0031647">
    <property type="term" value="P:regulation of protein stability"/>
    <property type="evidence" value="ECO:0000318"/>
    <property type="project" value="GO_Central"/>
</dbReference>